<evidence type="ECO:0000259" key="19">
    <source>
        <dbReference type="SMART" id="SM00831"/>
    </source>
</evidence>
<dbReference type="SFLD" id="SFLDS00003">
    <property type="entry name" value="Haloacid_Dehalogenase"/>
    <property type="match status" value="1"/>
</dbReference>
<comment type="similarity">
    <text evidence="3">Belongs to the cation transport ATPase (P-type) (TC 3.A.3) family. Type IIIB subfamily.</text>
</comment>
<feature type="transmembrane region" description="Helical" evidence="18">
    <location>
        <begin position="768"/>
        <end position="791"/>
    </location>
</feature>
<evidence type="ECO:0000256" key="3">
    <source>
        <dbReference type="ARBA" id="ARBA00008746"/>
    </source>
</evidence>
<keyword evidence="7" id="KW-0997">Cell inner membrane</keyword>
<dbReference type="SUPFAM" id="SSF56784">
    <property type="entry name" value="HAD-like"/>
    <property type="match status" value="1"/>
</dbReference>
<dbReference type="InterPro" id="IPR059000">
    <property type="entry name" value="ATPase_P-type_domA"/>
</dbReference>
<dbReference type="SFLD" id="SFLDG00002">
    <property type="entry name" value="C1.7:_P-type_atpase_like"/>
    <property type="match status" value="1"/>
</dbReference>
<evidence type="ECO:0000256" key="15">
    <source>
        <dbReference type="ARBA" id="ARBA00023136"/>
    </source>
</evidence>
<dbReference type="SUPFAM" id="SSF81653">
    <property type="entry name" value="Calcium ATPase, transduction domain A"/>
    <property type="match status" value="1"/>
</dbReference>
<evidence type="ECO:0000256" key="12">
    <source>
        <dbReference type="ARBA" id="ARBA00022842"/>
    </source>
</evidence>
<evidence type="ECO:0000256" key="11">
    <source>
        <dbReference type="ARBA" id="ARBA00022840"/>
    </source>
</evidence>
<evidence type="ECO:0000256" key="5">
    <source>
        <dbReference type="ARBA" id="ARBA00013555"/>
    </source>
</evidence>
<proteinExistence type="inferred from homology"/>
<comment type="subcellular location">
    <subcellularLocation>
        <location evidence="2">Cell inner membrane</location>
        <topology evidence="2">Multi-pass membrane protein</topology>
    </subcellularLocation>
</comment>
<dbReference type="InterPro" id="IPR006068">
    <property type="entry name" value="ATPase_P-typ_cation-transptr_C"/>
</dbReference>
<dbReference type="Pfam" id="PF00689">
    <property type="entry name" value="Cation_ATPase_C"/>
    <property type="match status" value="1"/>
</dbReference>
<evidence type="ECO:0000256" key="9">
    <source>
        <dbReference type="ARBA" id="ARBA00022692"/>
    </source>
</evidence>
<dbReference type="NCBIfam" id="NF011702">
    <property type="entry name" value="PRK15122.1"/>
    <property type="match status" value="1"/>
</dbReference>
<dbReference type="Pfam" id="PF00122">
    <property type="entry name" value="E1-E2_ATPase"/>
    <property type="match status" value="1"/>
</dbReference>
<feature type="transmembrane region" description="Helical" evidence="18">
    <location>
        <begin position="78"/>
        <end position="100"/>
    </location>
</feature>
<evidence type="ECO:0000256" key="7">
    <source>
        <dbReference type="ARBA" id="ARBA00022519"/>
    </source>
</evidence>
<dbReference type="Pfam" id="PF13246">
    <property type="entry name" value="Cation_ATPase"/>
    <property type="match status" value="1"/>
</dbReference>
<keyword evidence="10" id="KW-0547">Nucleotide-binding</keyword>
<comment type="catalytic activity">
    <reaction evidence="17">
        <text>Mg(2+)(out) + ATP + H2O = Mg(2+)(in) + ADP + phosphate + H(+)</text>
        <dbReference type="Rhea" id="RHEA:10260"/>
        <dbReference type="ChEBI" id="CHEBI:15377"/>
        <dbReference type="ChEBI" id="CHEBI:15378"/>
        <dbReference type="ChEBI" id="CHEBI:18420"/>
        <dbReference type="ChEBI" id="CHEBI:30616"/>
        <dbReference type="ChEBI" id="CHEBI:43474"/>
        <dbReference type="ChEBI" id="CHEBI:456216"/>
        <dbReference type="EC" id="7.2.2.14"/>
    </reaction>
</comment>
<evidence type="ECO:0000256" key="1">
    <source>
        <dbReference type="ARBA" id="ARBA00003954"/>
    </source>
</evidence>
<protein>
    <recommendedName>
        <fullName evidence="5">Magnesium-transporting ATPase, P-type 1</fullName>
        <ecNumber evidence="4">7.2.2.14</ecNumber>
    </recommendedName>
    <alternativeName>
        <fullName evidence="16">Mg(2+) transport ATPase, P-type 1</fullName>
    </alternativeName>
</protein>
<dbReference type="EMBL" id="AP024484">
    <property type="protein sequence ID" value="BCS84802.1"/>
    <property type="molecule type" value="Genomic_DNA"/>
</dbReference>
<dbReference type="InterPro" id="IPR036412">
    <property type="entry name" value="HAD-like_sf"/>
</dbReference>
<feature type="domain" description="Cation-transporting P-type ATPase N-terminal" evidence="19">
    <location>
        <begin position="37"/>
        <end position="102"/>
    </location>
</feature>
<dbReference type="InterPro" id="IPR018303">
    <property type="entry name" value="ATPase_P-typ_P_site"/>
</dbReference>
<dbReference type="InterPro" id="IPR001757">
    <property type="entry name" value="P_typ_ATPase"/>
</dbReference>
<evidence type="ECO:0000313" key="20">
    <source>
        <dbReference type="EMBL" id="BCS84802.1"/>
    </source>
</evidence>
<keyword evidence="8" id="KW-0597">Phosphoprotein</keyword>
<dbReference type="InterPro" id="IPR008250">
    <property type="entry name" value="ATPase_P-typ_transduc_dom_A_sf"/>
</dbReference>
<dbReference type="Gene3D" id="2.70.150.10">
    <property type="entry name" value="Calcium-transporting ATPase, cytoplasmic transduction domain A"/>
    <property type="match status" value="1"/>
</dbReference>
<dbReference type="Proteomes" id="UP001319045">
    <property type="component" value="Chromosome"/>
</dbReference>
<evidence type="ECO:0000256" key="18">
    <source>
        <dbReference type="SAM" id="Phobius"/>
    </source>
</evidence>
<dbReference type="InterPro" id="IPR004014">
    <property type="entry name" value="ATPase_P-typ_cation-transptr_N"/>
</dbReference>
<dbReference type="SFLD" id="SFLDF00027">
    <property type="entry name" value="p-type_atpase"/>
    <property type="match status" value="1"/>
</dbReference>
<dbReference type="InterPro" id="IPR023298">
    <property type="entry name" value="ATPase_P-typ_TM_dom_sf"/>
</dbReference>
<evidence type="ECO:0000313" key="21">
    <source>
        <dbReference type="Proteomes" id="UP001319045"/>
    </source>
</evidence>
<keyword evidence="15 18" id="KW-0472">Membrane</keyword>
<evidence type="ECO:0000256" key="17">
    <source>
        <dbReference type="ARBA" id="ARBA00047295"/>
    </source>
</evidence>
<reference evidence="20 21" key="1">
    <citation type="journal article" date="2022" name="Int. J. Syst. Evol. Microbiol.">
        <title>Prevotella herbatica sp. nov., a plant polysaccharide-decomposing anaerobic bacterium isolated from a methanogenic reactor.</title>
        <authorList>
            <person name="Uek A."/>
            <person name="Tonouchi A."/>
            <person name="Kaku N."/>
            <person name="Ueki K."/>
        </authorList>
    </citation>
    <scope>NUCLEOTIDE SEQUENCE [LARGE SCALE GENOMIC DNA]</scope>
    <source>
        <strain evidence="20 21">WR041</strain>
    </source>
</reference>
<evidence type="ECO:0000256" key="10">
    <source>
        <dbReference type="ARBA" id="ARBA00022741"/>
    </source>
</evidence>
<keyword evidence="14 18" id="KW-1133">Transmembrane helix</keyword>
<dbReference type="InterPro" id="IPR044492">
    <property type="entry name" value="P_typ_ATPase_HD_dom"/>
</dbReference>
<keyword evidence="11" id="KW-0067">ATP-binding</keyword>
<dbReference type="Pfam" id="PF00690">
    <property type="entry name" value="Cation_ATPase_N"/>
    <property type="match status" value="1"/>
</dbReference>
<feature type="transmembrane region" description="Helical" evidence="18">
    <location>
        <begin position="833"/>
        <end position="855"/>
    </location>
</feature>
<evidence type="ECO:0000256" key="6">
    <source>
        <dbReference type="ARBA" id="ARBA00022475"/>
    </source>
</evidence>
<dbReference type="SUPFAM" id="SSF81665">
    <property type="entry name" value="Calcium ATPase, transmembrane domain M"/>
    <property type="match status" value="1"/>
</dbReference>
<organism evidence="20 21">
    <name type="scientific">Prevotella herbatica</name>
    <dbReference type="NCBI Taxonomy" id="2801997"/>
    <lineage>
        <taxon>Bacteria</taxon>
        <taxon>Pseudomonadati</taxon>
        <taxon>Bacteroidota</taxon>
        <taxon>Bacteroidia</taxon>
        <taxon>Bacteroidales</taxon>
        <taxon>Prevotellaceae</taxon>
        <taxon>Prevotella</taxon>
    </lineage>
</organism>
<dbReference type="NCBIfam" id="TIGR01494">
    <property type="entry name" value="ATPase_P-type"/>
    <property type="match status" value="2"/>
</dbReference>
<evidence type="ECO:0000256" key="14">
    <source>
        <dbReference type="ARBA" id="ARBA00022989"/>
    </source>
</evidence>
<evidence type="ECO:0000256" key="8">
    <source>
        <dbReference type="ARBA" id="ARBA00022553"/>
    </source>
</evidence>
<keyword evidence="13" id="KW-1278">Translocase</keyword>
<feature type="transmembrane region" description="Helical" evidence="18">
    <location>
        <begin position="278"/>
        <end position="296"/>
    </location>
</feature>
<evidence type="ECO:0000256" key="16">
    <source>
        <dbReference type="ARBA" id="ARBA00029806"/>
    </source>
</evidence>
<dbReference type="NCBIfam" id="TIGR01524">
    <property type="entry name" value="ATPase-IIIB_Mg"/>
    <property type="match status" value="1"/>
</dbReference>
<dbReference type="PRINTS" id="PR01836">
    <property type="entry name" value="MGATPASE"/>
</dbReference>
<dbReference type="InterPro" id="IPR006415">
    <property type="entry name" value="P-type_ATPase_IIIB"/>
</dbReference>
<dbReference type="InterPro" id="IPR023299">
    <property type="entry name" value="ATPase_P-typ_cyto_dom_N"/>
</dbReference>
<dbReference type="InterPro" id="IPR023214">
    <property type="entry name" value="HAD_sf"/>
</dbReference>
<feature type="transmembrane region" description="Helical" evidence="18">
    <location>
        <begin position="867"/>
        <end position="887"/>
    </location>
</feature>
<dbReference type="Gene3D" id="3.40.50.1000">
    <property type="entry name" value="HAD superfamily/HAD-like"/>
    <property type="match status" value="1"/>
</dbReference>
<keyword evidence="6" id="KW-1003">Cell membrane</keyword>
<dbReference type="SMART" id="SM00831">
    <property type="entry name" value="Cation_ATPase_N"/>
    <property type="match status" value="1"/>
</dbReference>
<dbReference type="Gene3D" id="3.40.1110.10">
    <property type="entry name" value="Calcium-transporting ATPase, cytoplasmic domain N"/>
    <property type="match status" value="1"/>
</dbReference>
<evidence type="ECO:0000256" key="4">
    <source>
        <dbReference type="ARBA" id="ARBA00012786"/>
    </source>
</evidence>
<keyword evidence="9 18" id="KW-0812">Transmembrane</keyword>
<dbReference type="CDD" id="cd02077">
    <property type="entry name" value="P-type_ATPase_Mg"/>
    <property type="match status" value="1"/>
</dbReference>
<name>A0ABN6EG26_9BACT</name>
<evidence type="ECO:0000256" key="2">
    <source>
        <dbReference type="ARBA" id="ARBA00004429"/>
    </source>
</evidence>
<gene>
    <name evidence="20" type="primary">mgtA</name>
    <name evidence="20" type="ORF">prwr041_06950</name>
</gene>
<keyword evidence="12" id="KW-0460">Magnesium</keyword>
<sequence>MEVIIMKFKRRPQLRPINGFKDQAEILRKASCCNENELYDQTATTRNGLDDSQVKDRLETYGYNEVRQEGKVSWIKQLISAFINPFIGILIFIAIISAIIDIWLPKISDRDYSTVVMVCIMVTVSVALRFIQEYRSNKAAEKLKDMVETTATVERNGEKNEVDIKDIVPGDIIHLSAGDMIPADCRIINVKDLFVIQSALTGESLPIEKNATCYKTKDANKCPIIDLQNICFMGTNVISGTATAVVVTTGEHTYFGSISKTVTGKRQETSFDKGLKRVSYLLISFMAVMVPVVFIINGIAKDNWIDAMLFAVAIAVGLTPEMLPMIVTANLAKGAVNMSKNKVIIKRLNAIQNIGAMDTLCTDKTGTLTLDKVVLERHLNIYGESDEEVLKWTYLNSYHQTGLKSLLDVAILDHVELHDSLKADEAYKKIDEIPFDFQRRRMSVILKRSDGSHLLICKGAVEEMLQLCSRAYDPGEDRQLQIDTDEIFPMDEKTREHIKKMSKELNEDGLRILIVAVKTFDNREPTYSAEDEKDMIMAGFVGFLDPAKPSAQTALSSLQQLGVNVKVLTGDNEIVTKKICNDVGIKFDKIMLGNELEMMDDNELKEKLEETVIFAKLSPMQKSRIVTLLQEEGHTVGFMGDGINDAAALKTADVGISVDTAVDIAKESADIILLEKDLNILRTGVEYGRITFGNIVKYIKMTTSSNFGNMLSMLGASILLPFLPMLPIQILSQNMLYDISQTAIPWDNMDEDFIKSPKVWHTKGISRFMFYMGPVSSIFDYITFALMYFLFSACAPASQSLFQTGWFVEGLLSQVLVIHIIRTGKIPFIQSCAASPVVFMTLVIAVIGLTIPYTAVGTALKMTPLPIMYYPYLMAILLSYGVLTQVVKRFFIRKYGQWL</sequence>
<dbReference type="PROSITE" id="PS00154">
    <property type="entry name" value="ATPASE_E1_E2"/>
    <property type="match status" value="1"/>
</dbReference>
<feature type="transmembrane region" description="Helical" evidence="18">
    <location>
        <begin position="112"/>
        <end position="131"/>
    </location>
</feature>
<keyword evidence="21" id="KW-1185">Reference proteome</keyword>
<feature type="transmembrane region" description="Helical" evidence="18">
    <location>
        <begin position="308"/>
        <end position="332"/>
    </location>
</feature>
<dbReference type="PANTHER" id="PTHR42861">
    <property type="entry name" value="CALCIUM-TRANSPORTING ATPASE"/>
    <property type="match status" value="1"/>
</dbReference>
<dbReference type="Gene3D" id="1.20.1110.10">
    <property type="entry name" value="Calcium-transporting ATPase, transmembrane domain"/>
    <property type="match status" value="1"/>
</dbReference>
<accession>A0ABN6EG26</accession>
<evidence type="ECO:0000256" key="13">
    <source>
        <dbReference type="ARBA" id="ARBA00022967"/>
    </source>
</evidence>
<dbReference type="EC" id="7.2.2.14" evidence="4"/>
<comment type="function">
    <text evidence="1">Mediates magnesium influx to the cytosol.</text>
</comment>